<evidence type="ECO:0000256" key="1">
    <source>
        <dbReference type="SAM" id="MobiDB-lite"/>
    </source>
</evidence>
<gene>
    <name evidence="2" type="ORF">K491DRAFT_697956</name>
</gene>
<evidence type="ECO:0000313" key="2">
    <source>
        <dbReference type="EMBL" id="KAF2649579.1"/>
    </source>
</evidence>
<dbReference type="InterPro" id="IPR053221">
    <property type="entry name" value="Burnettramic_acid_biosynth"/>
</dbReference>
<proteinExistence type="predicted"/>
<name>A0A6A6SPF8_9PLEO</name>
<feature type="region of interest" description="Disordered" evidence="1">
    <location>
        <begin position="22"/>
        <end position="84"/>
    </location>
</feature>
<protein>
    <submittedName>
        <fullName evidence="2">Uncharacterized protein</fullName>
    </submittedName>
</protein>
<reference evidence="2" key="1">
    <citation type="journal article" date="2020" name="Stud. Mycol.">
        <title>101 Dothideomycetes genomes: a test case for predicting lifestyles and emergence of pathogens.</title>
        <authorList>
            <person name="Haridas S."/>
            <person name="Albert R."/>
            <person name="Binder M."/>
            <person name="Bloem J."/>
            <person name="Labutti K."/>
            <person name="Salamov A."/>
            <person name="Andreopoulos B."/>
            <person name="Baker S."/>
            <person name="Barry K."/>
            <person name="Bills G."/>
            <person name="Bluhm B."/>
            <person name="Cannon C."/>
            <person name="Castanera R."/>
            <person name="Culley D."/>
            <person name="Daum C."/>
            <person name="Ezra D."/>
            <person name="Gonzalez J."/>
            <person name="Henrissat B."/>
            <person name="Kuo A."/>
            <person name="Liang C."/>
            <person name="Lipzen A."/>
            <person name="Lutzoni F."/>
            <person name="Magnuson J."/>
            <person name="Mondo S."/>
            <person name="Nolan M."/>
            <person name="Ohm R."/>
            <person name="Pangilinan J."/>
            <person name="Park H.-J."/>
            <person name="Ramirez L."/>
            <person name="Alfaro M."/>
            <person name="Sun H."/>
            <person name="Tritt A."/>
            <person name="Yoshinaga Y."/>
            <person name="Zwiers L.-H."/>
            <person name="Turgeon B."/>
            <person name="Goodwin S."/>
            <person name="Spatafora J."/>
            <person name="Crous P."/>
            <person name="Grigoriev I."/>
        </authorList>
    </citation>
    <scope>NUCLEOTIDE SEQUENCE</scope>
    <source>
        <strain evidence="2">CBS 122681</strain>
    </source>
</reference>
<feature type="compositionally biased region" description="Acidic residues" evidence="1">
    <location>
        <begin position="36"/>
        <end position="46"/>
    </location>
</feature>
<dbReference type="EMBL" id="MU004486">
    <property type="protein sequence ID" value="KAF2649579.1"/>
    <property type="molecule type" value="Genomic_DNA"/>
</dbReference>
<dbReference type="AlphaFoldDB" id="A0A6A6SPF8"/>
<organism evidence="2 3">
    <name type="scientific">Lophiostoma macrostomum CBS 122681</name>
    <dbReference type="NCBI Taxonomy" id="1314788"/>
    <lineage>
        <taxon>Eukaryota</taxon>
        <taxon>Fungi</taxon>
        <taxon>Dikarya</taxon>
        <taxon>Ascomycota</taxon>
        <taxon>Pezizomycotina</taxon>
        <taxon>Dothideomycetes</taxon>
        <taxon>Pleosporomycetidae</taxon>
        <taxon>Pleosporales</taxon>
        <taxon>Lophiostomataceae</taxon>
        <taxon>Lophiostoma</taxon>
    </lineage>
</organism>
<evidence type="ECO:0000313" key="3">
    <source>
        <dbReference type="Proteomes" id="UP000799324"/>
    </source>
</evidence>
<dbReference type="OrthoDB" id="3777584at2759"/>
<feature type="region of interest" description="Disordered" evidence="1">
    <location>
        <begin position="323"/>
        <end position="352"/>
    </location>
</feature>
<feature type="region of interest" description="Disordered" evidence="1">
    <location>
        <begin position="367"/>
        <end position="393"/>
    </location>
</feature>
<sequence>MIRGLVKGIGSGIGLANEAIAHRKEKKQAKSRAGEDAPESDPEDDEVAWRLDEAAEAADHQEKQHLPAHSSPVQTPGSEGPPEYTVEALVDDFVAHHPGPPPAYSPPVGRLSAPVVLPQKRPRAKGRGFVRAYAPALEPCGIDQATFLDFLDTFDKSTHASQYLNAINVAANIVGMVPDPIIMAVTISIQVAVGTAKELQTRHRTNTYLDQMNDKLFRPHGLFCMLMTYKPGVHGNTDPIVTAGIIEKSITPASSKLKEQLKLLKLTSGTAKGEMELPDPAELVYPGLDEAIKKDENAFKSSSKFLADYYDRRAAATYAYQHPNSKLNVPQQKPFASRYSDPSHPANSGSISALLTGGNIDLTKGVRERKMARRDRRQQRRGYAPMTEEQKRMPRKGLIGRLLTENVLYLMVVNMPSQEEMQHAMILAQAQST</sequence>
<accession>A0A6A6SPF8</accession>
<feature type="compositionally biased region" description="Basic and acidic residues" evidence="1">
    <location>
        <begin position="47"/>
        <end position="65"/>
    </location>
</feature>
<keyword evidence="3" id="KW-1185">Reference proteome</keyword>
<dbReference type="PANTHER" id="PTHR38887:SF1">
    <property type="entry name" value="RAS MODIFICATION PROTEIN ERF4"/>
    <property type="match status" value="1"/>
</dbReference>
<feature type="compositionally biased region" description="Basic residues" evidence="1">
    <location>
        <begin position="370"/>
        <end position="380"/>
    </location>
</feature>
<dbReference type="Proteomes" id="UP000799324">
    <property type="component" value="Unassembled WGS sequence"/>
</dbReference>
<dbReference type="PANTHER" id="PTHR38887">
    <property type="entry name" value="CHROMOSOME 21, WHOLE GENOME SHOTGUN SEQUENCE"/>
    <property type="match status" value="1"/>
</dbReference>